<reference evidence="2 3" key="1">
    <citation type="submission" date="2016-12" db="EMBL/GenBank/DDBJ databases">
        <title>Discovery of methanogenic haloarchaea.</title>
        <authorList>
            <person name="Sorokin D.Y."/>
            <person name="Makarova K.S."/>
            <person name="Abbas B."/>
            <person name="Ferrer M."/>
            <person name="Golyshin P.N."/>
        </authorList>
    </citation>
    <scope>NUCLEOTIDE SEQUENCE [LARGE SCALE GENOMIC DNA]</scope>
    <source>
        <strain evidence="2">AMET1</strain>
    </source>
</reference>
<keyword evidence="1" id="KW-0472">Membrane</keyword>
<gene>
    <name evidence="2" type="ORF">AMET1_1164</name>
</gene>
<dbReference type="InterPro" id="IPR036890">
    <property type="entry name" value="HATPase_C_sf"/>
</dbReference>
<dbReference type="Gene3D" id="3.30.565.10">
    <property type="entry name" value="Histidine kinase-like ATPase, C-terminal domain"/>
    <property type="match status" value="1"/>
</dbReference>
<keyword evidence="2" id="KW-0808">Transferase</keyword>
<dbReference type="RefSeq" id="WP_143406867.1">
    <property type="nucleotide sequence ID" value="NZ_MRZU01000004.1"/>
</dbReference>
<proteinExistence type="predicted"/>
<dbReference type="SUPFAM" id="SSF55874">
    <property type="entry name" value="ATPase domain of HSP90 chaperone/DNA topoisomerase II/histidine kinase"/>
    <property type="match status" value="1"/>
</dbReference>
<feature type="transmembrane region" description="Helical" evidence="1">
    <location>
        <begin position="67"/>
        <end position="84"/>
    </location>
</feature>
<evidence type="ECO:0000256" key="1">
    <source>
        <dbReference type="SAM" id="Phobius"/>
    </source>
</evidence>
<keyword evidence="1" id="KW-0812">Transmembrane</keyword>
<feature type="transmembrane region" description="Helical" evidence="1">
    <location>
        <begin position="20"/>
        <end position="37"/>
    </location>
</feature>
<keyword evidence="3" id="KW-1185">Reference proteome</keyword>
<dbReference type="GO" id="GO:0016301">
    <property type="term" value="F:kinase activity"/>
    <property type="evidence" value="ECO:0007669"/>
    <property type="project" value="UniProtKB-KW"/>
</dbReference>
<sequence length="365" mass="42380">MNSHYFLKWVWGLKFQEKNILSIITFILTGILIYTLILVFDSVYPLFLVLVALVLTSGFYIRTLNVIPSILATITVLIVYVLHFRDLMLITLEITFLNLFLFFLLSLLISILIGHLNSTFQKLKVEKISEAKKRWDAEKRKEFLSTLLRQDLASKNQTVWGHLQLITAEELPKEQQEHIKKAKNTCNEIYETLKLTKTLEKIEEKNQTTQIDLTKTIKESIIEINNQKTNQNLNIQKKLPKKPVTGETTEDLKTLIKQIIKTRKQTTTPKNIEITLNQNQKTNTIELQDDGEKLHKDIQKLFSGQTYKGNTTGVWGVRYYLINQIAQHININIQLENTNNKTKFKLKIPTKTQTPKTKNTKPDIT</sequence>
<organism evidence="2 3">
    <name type="scientific">Methanonatronarchaeum thermophilum</name>
    <dbReference type="NCBI Taxonomy" id="1927129"/>
    <lineage>
        <taxon>Archaea</taxon>
        <taxon>Methanobacteriati</taxon>
        <taxon>Methanobacteriota</taxon>
        <taxon>Methanonatronarchaeia</taxon>
        <taxon>Methanonatronarchaeales</taxon>
        <taxon>Methanonatronarchaeaceae</taxon>
        <taxon>Methanonatronarchaeum</taxon>
    </lineage>
</organism>
<keyword evidence="1" id="KW-1133">Transmembrane helix</keyword>
<evidence type="ECO:0000313" key="3">
    <source>
        <dbReference type="Proteomes" id="UP000195137"/>
    </source>
</evidence>
<comment type="caution">
    <text evidence="2">The sequence shown here is derived from an EMBL/GenBank/DDBJ whole genome shotgun (WGS) entry which is preliminary data.</text>
</comment>
<feature type="transmembrane region" description="Helical" evidence="1">
    <location>
        <begin position="96"/>
        <end position="116"/>
    </location>
</feature>
<accession>A0A1Y3GAG8</accession>
<keyword evidence="2" id="KW-0418">Kinase</keyword>
<evidence type="ECO:0000313" key="2">
    <source>
        <dbReference type="EMBL" id="OUJ18257.1"/>
    </source>
</evidence>
<protein>
    <submittedName>
        <fullName evidence="2">Signal transduction histidine kinase containing PAS domain</fullName>
    </submittedName>
</protein>
<name>A0A1Y3GAG8_9EURY</name>
<dbReference type="Proteomes" id="UP000195137">
    <property type="component" value="Unassembled WGS sequence"/>
</dbReference>
<dbReference type="AlphaFoldDB" id="A0A1Y3GAG8"/>
<dbReference type="EMBL" id="MRZU01000004">
    <property type="protein sequence ID" value="OUJ18257.1"/>
    <property type="molecule type" value="Genomic_DNA"/>
</dbReference>